<keyword evidence="8" id="KW-1185">Reference proteome</keyword>
<sequence>MKYIIGADVGTQSIKVQLYDQNMNLVAKTNTPQYVDTPKPMWATQKAESWWKIVRDSIQKVLKDAGVSGGDVAAFGCCAHMHGAVPVRVDGSVVEEDVQLYCDKRGSRIAEDLAEHLSGDVYRETANAPIASWHGVKIRWLKDHKPEVYEAADKFLTPKDYINFKMTGKTCIDPSEASGSFAMNCETDEWSDLLIGTLGIDREKLPEIKKAYEIIGHVSEKAAQETGLSTQTAVITGGGDMLSMLYVSGMNKLGSVVDITGTGATIQAYTKKPVMDKRIMNLRHVLDGWVPFGNIDSAGGAFRWLRDNLGKKEAEAARKEGKDDYACLCELAEQIPAGADGLYFLPYLMGERTMGSADSRGCFIGLSLEKNIGHMVRALLEGVAFEFKRTLDIFEANGEKIQMVYHSGGAAKGDTWNQIKADIYNVPICTLEADEGGVLGAALMSAVAVGFVDDLEKGADRLLKVKKTYQPNPANREIYDKSYQVFCELHDVLQPSFKHMAKVQEEK</sequence>
<dbReference type="InterPro" id="IPR018483">
    <property type="entry name" value="Carb_kinase_FGGY_CS"/>
</dbReference>
<dbReference type="RefSeq" id="WP_249328336.1">
    <property type="nucleotide sequence ID" value="NZ_CP060635.1"/>
</dbReference>
<dbReference type="Pfam" id="PF00370">
    <property type="entry name" value="FGGY_N"/>
    <property type="match status" value="1"/>
</dbReference>
<dbReference type="PIRSF" id="PIRSF000538">
    <property type="entry name" value="GlpK"/>
    <property type="match status" value="1"/>
</dbReference>
<dbReference type="InterPro" id="IPR018484">
    <property type="entry name" value="FGGY_N"/>
</dbReference>
<evidence type="ECO:0000313" key="8">
    <source>
        <dbReference type="Proteomes" id="UP000515860"/>
    </source>
</evidence>
<dbReference type="EMBL" id="CP060635">
    <property type="protein sequence ID" value="QNM07557.1"/>
    <property type="molecule type" value="Genomic_DNA"/>
</dbReference>
<dbReference type="InterPro" id="IPR043129">
    <property type="entry name" value="ATPase_NBD"/>
</dbReference>
<accession>A0A7G9G9S5</accession>
<evidence type="ECO:0000256" key="2">
    <source>
        <dbReference type="ARBA" id="ARBA00022679"/>
    </source>
</evidence>
<dbReference type="InterPro" id="IPR018485">
    <property type="entry name" value="FGGY_C"/>
</dbReference>
<keyword evidence="3 4" id="KW-0418">Kinase</keyword>
<dbReference type="GO" id="GO:0016773">
    <property type="term" value="F:phosphotransferase activity, alcohol group as acceptor"/>
    <property type="evidence" value="ECO:0007669"/>
    <property type="project" value="InterPro"/>
</dbReference>
<gene>
    <name evidence="7" type="ORF">H9Q79_11540</name>
</gene>
<evidence type="ECO:0008006" key="9">
    <source>
        <dbReference type="Google" id="ProtNLM"/>
    </source>
</evidence>
<reference evidence="7 8" key="1">
    <citation type="submission" date="2020-08" db="EMBL/GenBank/DDBJ databases">
        <authorList>
            <person name="Liu C."/>
            <person name="Sun Q."/>
        </authorList>
    </citation>
    <scope>NUCLEOTIDE SEQUENCE [LARGE SCALE GENOMIC DNA]</scope>
    <source>
        <strain evidence="7 8">NSJ-29</strain>
    </source>
</reference>
<dbReference type="Gene3D" id="3.30.420.40">
    <property type="match status" value="2"/>
</dbReference>
<keyword evidence="2 4" id="KW-0808">Transferase</keyword>
<dbReference type="PROSITE" id="PS00445">
    <property type="entry name" value="FGGY_KINASES_2"/>
    <property type="match status" value="1"/>
</dbReference>
<dbReference type="PANTHER" id="PTHR43095">
    <property type="entry name" value="SUGAR KINASE"/>
    <property type="match status" value="1"/>
</dbReference>
<protein>
    <recommendedName>
        <fullName evidence="9">Xylulokinase</fullName>
    </recommendedName>
</protein>
<dbReference type="PANTHER" id="PTHR43095:SF5">
    <property type="entry name" value="XYLULOSE KINASE"/>
    <property type="match status" value="1"/>
</dbReference>
<evidence type="ECO:0000259" key="5">
    <source>
        <dbReference type="Pfam" id="PF00370"/>
    </source>
</evidence>
<evidence type="ECO:0000256" key="1">
    <source>
        <dbReference type="ARBA" id="ARBA00009156"/>
    </source>
</evidence>
<feature type="domain" description="Carbohydrate kinase FGGY N-terminal" evidence="5">
    <location>
        <begin position="3"/>
        <end position="242"/>
    </location>
</feature>
<proteinExistence type="inferred from homology"/>
<comment type="similarity">
    <text evidence="1 4">Belongs to the FGGY kinase family.</text>
</comment>
<dbReference type="GO" id="GO:0016301">
    <property type="term" value="F:kinase activity"/>
    <property type="evidence" value="ECO:0007669"/>
    <property type="project" value="UniProtKB-KW"/>
</dbReference>
<dbReference type="CDD" id="cd07808">
    <property type="entry name" value="ASKHA_NBD_FGGY_EcXK-like"/>
    <property type="match status" value="1"/>
</dbReference>
<dbReference type="InterPro" id="IPR050406">
    <property type="entry name" value="FGGY_Carb_Kinase"/>
</dbReference>
<dbReference type="GO" id="GO:0005975">
    <property type="term" value="P:carbohydrate metabolic process"/>
    <property type="evidence" value="ECO:0007669"/>
    <property type="project" value="InterPro"/>
</dbReference>
<evidence type="ECO:0000313" key="7">
    <source>
        <dbReference type="EMBL" id="QNM07557.1"/>
    </source>
</evidence>
<evidence type="ECO:0000259" key="6">
    <source>
        <dbReference type="Pfam" id="PF02782"/>
    </source>
</evidence>
<dbReference type="Pfam" id="PF02782">
    <property type="entry name" value="FGGY_C"/>
    <property type="match status" value="1"/>
</dbReference>
<dbReference type="SUPFAM" id="SSF53067">
    <property type="entry name" value="Actin-like ATPase domain"/>
    <property type="match status" value="2"/>
</dbReference>
<name>A0A7G9G9S5_9FIRM</name>
<evidence type="ECO:0000256" key="4">
    <source>
        <dbReference type="RuleBase" id="RU003733"/>
    </source>
</evidence>
<organism evidence="7 8">
    <name type="scientific">Wansuia hejianensis</name>
    <dbReference type="NCBI Taxonomy" id="2763667"/>
    <lineage>
        <taxon>Bacteria</taxon>
        <taxon>Bacillati</taxon>
        <taxon>Bacillota</taxon>
        <taxon>Clostridia</taxon>
        <taxon>Lachnospirales</taxon>
        <taxon>Lachnospiraceae</taxon>
        <taxon>Wansuia</taxon>
    </lineage>
</organism>
<dbReference type="Proteomes" id="UP000515860">
    <property type="component" value="Chromosome"/>
</dbReference>
<dbReference type="KEGG" id="whj:H9Q79_11540"/>
<evidence type="ECO:0000256" key="3">
    <source>
        <dbReference type="ARBA" id="ARBA00022777"/>
    </source>
</evidence>
<dbReference type="InterPro" id="IPR000577">
    <property type="entry name" value="Carb_kinase_FGGY"/>
</dbReference>
<feature type="domain" description="Carbohydrate kinase FGGY C-terminal" evidence="6">
    <location>
        <begin position="259"/>
        <end position="448"/>
    </location>
</feature>
<dbReference type="AlphaFoldDB" id="A0A7G9G9S5"/>